<feature type="compositionally biased region" description="Acidic residues" evidence="1">
    <location>
        <begin position="175"/>
        <end position="189"/>
    </location>
</feature>
<comment type="caution">
    <text evidence="2">The sequence shown here is derived from an EMBL/GenBank/DDBJ whole genome shotgun (WGS) entry which is preliminary data.</text>
</comment>
<dbReference type="Proteomes" id="UP000184267">
    <property type="component" value="Unassembled WGS sequence"/>
</dbReference>
<gene>
    <name evidence="2" type="ORF">TRAPUB_10773</name>
</gene>
<evidence type="ECO:0000256" key="1">
    <source>
        <dbReference type="SAM" id="MobiDB-lite"/>
    </source>
</evidence>
<dbReference type="Gene3D" id="3.30.470.20">
    <property type="entry name" value="ATP-grasp fold, B domain"/>
    <property type="match status" value="1"/>
</dbReference>
<name>A0A1M2VYK7_TRAPU</name>
<evidence type="ECO:0000313" key="3">
    <source>
        <dbReference type="Proteomes" id="UP000184267"/>
    </source>
</evidence>
<dbReference type="InterPro" id="IPR027746">
    <property type="entry name" value="TTL"/>
</dbReference>
<dbReference type="InterPro" id="IPR004344">
    <property type="entry name" value="TTL/TTLL_fam"/>
</dbReference>
<dbReference type="PANTHER" id="PTHR47551">
    <property type="entry name" value="TUBULIN--TYROSINE LIGASE PBY1-RELATED"/>
    <property type="match status" value="1"/>
</dbReference>
<evidence type="ECO:0000313" key="2">
    <source>
        <dbReference type="EMBL" id="OJT12675.1"/>
    </source>
</evidence>
<dbReference type="AlphaFoldDB" id="A0A1M2VYK7"/>
<dbReference type="OMA" id="LARKDHM"/>
<protein>
    <recommendedName>
        <fullName evidence="4">Tubulin--tyrosine ligase PBY1</fullName>
    </recommendedName>
</protein>
<dbReference type="SUPFAM" id="SSF56059">
    <property type="entry name" value="Glutathione synthetase ATP-binding domain-like"/>
    <property type="match status" value="1"/>
</dbReference>
<dbReference type="PROSITE" id="PS51221">
    <property type="entry name" value="TTL"/>
    <property type="match status" value="1"/>
</dbReference>
<dbReference type="EMBL" id="MNAD01000458">
    <property type="protein sequence ID" value="OJT12675.1"/>
    <property type="molecule type" value="Genomic_DNA"/>
</dbReference>
<accession>A0A1M2VYK7</accession>
<organism evidence="2 3">
    <name type="scientific">Trametes pubescens</name>
    <name type="common">White-rot fungus</name>
    <dbReference type="NCBI Taxonomy" id="154538"/>
    <lineage>
        <taxon>Eukaryota</taxon>
        <taxon>Fungi</taxon>
        <taxon>Dikarya</taxon>
        <taxon>Basidiomycota</taxon>
        <taxon>Agaricomycotina</taxon>
        <taxon>Agaricomycetes</taxon>
        <taxon>Polyporales</taxon>
        <taxon>Polyporaceae</taxon>
        <taxon>Trametes</taxon>
    </lineage>
</organism>
<dbReference type="PANTHER" id="PTHR47551:SF1">
    <property type="entry name" value="TUBULIN--TYROSINE LIGASE PBY1-RELATED"/>
    <property type="match status" value="1"/>
</dbReference>
<sequence>MEDFTAFVSWPSAPLTDRLVLSALETLAPQPTVVTALSPDLVASPGRLLQWATYDALHHDLTFSHNPDSKVLSSSYVIRKALIRKHYLSRCIHNYLTKHPNSVLTWGAPRSWELDISFADELDELWGDDLYDMSDEIEKKDPSKWWILKPGMADRGQGLRLFHTKEELQRIFEEFEQEDSDEEGEEEGDSGQGDTAVMTSQLRHFVIQVFDHSSQGLLVACLCLLQEYLGNPLLLDPAEVPLDDSQAPPLQELHGHKFHLRVYCVASGAIKVYVYDRILALFSAVPYIPPSKQQRGGEAGALDLAPHLTNTSLQTERGEAGVRLLEELVGCHVLSSPSHPQPRKQPLPRRAMGQAMDPESISAARKERAAQALESQYSTFTADDISEIKAQISAVLAETFKAAVEMSVHFQPVPNAFELYGIDFVVTHDSSPNAPRKFQANLLEVNSEPAIELTGPRLTWILEDLFKGIAKTCVSPFFTPDSSQAREEAENWKVGETRENLRKCLDLQLRGGQGW</sequence>
<feature type="region of interest" description="Disordered" evidence="1">
    <location>
        <begin position="175"/>
        <end position="194"/>
    </location>
</feature>
<evidence type="ECO:0008006" key="4">
    <source>
        <dbReference type="Google" id="ProtNLM"/>
    </source>
</evidence>
<dbReference type="OrthoDB" id="202825at2759"/>
<reference evidence="2 3" key="1">
    <citation type="submission" date="2016-10" db="EMBL/GenBank/DDBJ databases">
        <title>Genome sequence of the basidiomycete white-rot fungus Trametes pubescens.</title>
        <authorList>
            <person name="Makela M.R."/>
            <person name="Granchi Z."/>
            <person name="Peng M."/>
            <person name="De Vries R.P."/>
            <person name="Grigoriev I."/>
            <person name="Riley R."/>
            <person name="Hilden K."/>
        </authorList>
    </citation>
    <scope>NUCLEOTIDE SEQUENCE [LARGE SCALE GENOMIC DNA]</scope>
    <source>
        <strain evidence="2 3">FBCC735</strain>
    </source>
</reference>
<dbReference type="Pfam" id="PF03133">
    <property type="entry name" value="TTL"/>
    <property type="match status" value="2"/>
</dbReference>
<proteinExistence type="predicted"/>
<dbReference type="STRING" id="154538.A0A1M2VYK7"/>
<keyword evidence="3" id="KW-1185">Reference proteome</keyword>
<dbReference type="GO" id="GO:0000932">
    <property type="term" value="C:P-body"/>
    <property type="evidence" value="ECO:0007669"/>
    <property type="project" value="TreeGrafter"/>
</dbReference>